<evidence type="ECO:0000313" key="3">
    <source>
        <dbReference type="Proteomes" id="UP000193411"/>
    </source>
</evidence>
<proteinExistence type="predicted"/>
<dbReference type="AlphaFoldDB" id="A0A1Y2I424"/>
<feature type="region of interest" description="Disordered" evidence="1">
    <location>
        <begin position="151"/>
        <end position="189"/>
    </location>
</feature>
<feature type="compositionally biased region" description="Polar residues" evidence="1">
    <location>
        <begin position="15"/>
        <end position="32"/>
    </location>
</feature>
<evidence type="ECO:0000313" key="2">
    <source>
        <dbReference type="EMBL" id="ORZ40142.1"/>
    </source>
</evidence>
<feature type="compositionally biased region" description="Basic and acidic residues" evidence="1">
    <location>
        <begin position="177"/>
        <end position="187"/>
    </location>
</feature>
<organism evidence="2 3">
    <name type="scientific">Catenaria anguillulae PL171</name>
    <dbReference type="NCBI Taxonomy" id="765915"/>
    <lineage>
        <taxon>Eukaryota</taxon>
        <taxon>Fungi</taxon>
        <taxon>Fungi incertae sedis</taxon>
        <taxon>Blastocladiomycota</taxon>
        <taxon>Blastocladiomycetes</taxon>
        <taxon>Blastocladiales</taxon>
        <taxon>Catenariaceae</taxon>
        <taxon>Catenaria</taxon>
    </lineage>
</organism>
<accession>A0A1Y2I424</accession>
<evidence type="ECO:0000256" key="1">
    <source>
        <dbReference type="SAM" id="MobiDB-lite"/>
    </source>
</evidence>
<protein>
    <submittedName>
        <fullName evidence="2">Uncharacterized protein</fullName>
    </submittedName>
</protein>
<dbReference type="Proteomes" id="UP000193411">
    <property type="component" value="Unassembled WGS sequence"/>
</dbReference>
<sequence>MSTTASAAAIARNSVLSSASTSVPGSRRTSSAMRADRRPSSMLSSVSGAHRLSAAARRSGAHSVRGSVFIDTDADVIVSTSSARASVRGSFMEMRANMEMDVLADDPSVLAYDSPLDNNIPDEDEDMDEDEDALGSVQALTRWSHRFSVPPNPFVDPDEDPLTNPAGWTRGESAVDQEDHREEEQRRRTNASLDALAAMRDNEDVHQGTSHAMLRLMGVRDPPPAATAAAHDVAHGYDPDDPHAAILDPSDLGLGGLGIGSSLADDLGGGGAGLSLEEELADAELKRFSTMLDRVASQIEDLRVSDTKLTASLEKVCARCRMIQTAGPGVREYLDPCDVHGMPDELDQAPSR</sequence>
<name>A0A1Y2I424_9FUNG</name>
<gene>
    <name evidence="2" type="ORF">BCR44DRAFT_1424489</name>
</gene>
<keyword evidence="3" id="KW-1185">Reference proteome</keyword>
<reference evidence="2 3" key="1">
    <citation type="submission" date="2016-07" db="EMBL/GenBank/DDBJ databases">
        <title>Pervasive Adenine N6-methylation of Active Genes in Fungi.</title>
        <authorList>
            <consortium name="DOE Joint Genome Institute"/>
            <person name="Mondo S.J."/>
            <person name="Dannebaum R.O."/>
            <person name="Kuo R.C."/>
            <person name="Labutti K."/>
            <person name="Haridas S."/>
            <person name="Kuo A."/>
            <person name="Salamov A."/>
            <person name="Ahrendt S.R."/>
            <person name="Lipzen A."/>
            <person name="Sullivan W."/>
            <person name="Andreopoulos W.B."/>
            <person name="Clum A."/>
            <person name="Lindquist E."/>
            <person name="Daum C."/>
            <person name="Ramamoorthy G.K."/>
            <person name="Gryganskyi A."/>
            <person name="Culley D."/>
            <person name="Magnuson J.K."/>
            <person name="James T.Y."/>
            <person name="O'Malley M.A."/>
            <person name="Stajich J.E."/>
            <person name="Spatafora J.W."/>
            <person name="Visel A."/>
            <person name="Grigoriev I.V."/>
        </authorList>
    </citation>
    <scope>NUCLEOTIDE SEQUENCE [LARGE SCALE GENOMIC DNA]</scope>
    <source>
        <strain evidence="2 3">PL171</strain>
    </source>
</reference>
<feature type="region of interest" description="Disordered" evidence="1">
    <location>
        <begin position="15"/>
        <end position="48"/>
    </location>
</feature>
<dbReference type="EMBL" id="MCFL01000003">
    <property type="protein sequence ID" value="ORZ40142.1"/>
    <property type="molecule type" value="Genomic_DNA"/>
</dbReference>
<comment type="caution">
    <text evidence="2">The sequence shown here is derived from an EMBL/GenBank/DDBJ whole genome shotgun (WGS) entry which is preliminary data.</text>
</comment>